<dbReference type="InterPro" id="IPR012340">
    <property type="entry name" value="NA-bd_OB-fold"/>
</dbReference>
<keyword evidence="4" id="KW-1185">Reference proteome</keyword>
<evidence type="ECO:0000259" key="2">
    <source>
        <dbReference type="PROSITE" id="PS50926"/>
    </source>
</evidence>
<evidence type="ECO:0000313" key="4">
    <source>
        <dbReference type="Proteomes" id="UP000094707"/>
    </source>
</evidence>
<organism evidence="3 4">
    <name type="scientific">Methanobacterium congolense</name>
    <dbReference type="NCBI Taxonomy" id="118062"/>
    <lineage>
        <taxon>Archaea</taxon>
        <taxon>Methanobacteriati</taxon>
        <taxon>Methanobacteriota</taxon>
        <taxon>Methanomada group</taxon>
        <taxon>Methanobacteria</taxon>
        <taxon>Methanobacteriales</taxon>
        <taxon>Methanobacteriaceae</taxon>
        <taxon>Methanobacterium</taxon>
    </lineage>
</organism>
<feature type="domain" description="TRAM" evidence="2">
    <location>
        <begin position="28"/>
        <end position="86"/>
    </location>
</feature>
<dbReference type="Gene3D" id="2.40.50.140">
    <property type="entry name" value="Nucleic acid-binding proteins"/>
    <property type="match status" value="1"/>
</dbReference>
<sequence length="86" mass="9577">MAELGSDELFGNNYDRNDSYESRENSAPINVGEEYDVKIEDLGRDGDGIARIEGFVIFVTGAKVGDEVKIKINSTRRNFAFAEIVE</sequence>
<dbReference type="PATRIC" id="fig|129848.4.peg.2174"/>
<dbReference type="SUPFAM" id="SSF50249">
    <property type="entry name" value="Nucleic acid-binding proteins"/>
    <property type="match status" value="1"/>
</dbReference>
<feature type="compositionally biased region" description="Basic and acidic residues" evidence="1">
    <location>
        <begin position="15"/>
        <end position="24"/>
    </location>
</feature>
<evidence type="ECO:0000256" key="1">
    <source>
        <dbReference type="SAM" id="MobiDB-lite"/>
    </source>
</evidence>
<proteinExistence type="predicted"/>
<dbReference type="Proteomes" id="UP000094707">
    <property type="component" value="Chromosome I"/>
</dbReference>
<name>A0A1D3L5D2_9EURY</name>
<feature type="region of interest" description="Disordered" evidence="1">
    <location>
        <begin position="1"/>
        <end position="27"/>
    </location>
</feature>
<reference evidence="3 4" key="1">
    <citation type="submission" date="2016-08" db="EMBL/GenBank/DDBJ databases">
        <authorList>
            <person name="Seilhamer J.J."/>
        </authorList>
    </citation>
    <scope>NUCLEOTIDE SEQUENCE [LARGE SCALE GENOMIC DNA]</scope>
    <source>
        <strain evidence="3">Buetzberg</strain>
    </source>
</reference>
<dbReference type="AlphaFoldDB" id="A0A1D3L5D2"/>
<accession>A0A1D3L5D2</accession>
<protein>
    <recommendedName>
        <fullName evidence="2">TRAM domain-containing protein</fullName>
    </recommendedName>
</protein>
<dbReference type="InterPro" id="IPR002792">
    <property type="entry name" value="TRAM_dom"/>
</dbReference>
<dbReference type="PROSITE" id="PS50926">
    <property type="entry name" value="TRAM"/>
    <property type="match status" value="1"/>
</dbReference>
<dbReference type="KEGG" id="mcub:MCBB_2127"/>
<gene>
    <name evidence="3" type="ORF">MCBB_2127</name>
</gene>
<dbReference type="EMBL" id="LT607756">
    <property type="protein sequence ID" value="SCG86670.1"/>
    <property type="molecule type" value="Genomic_DNA"/>
</dbReference>
<dbReference type="Pfam" id="PF01938">
    <property type="entry name" value="TRAM"/>
    <property type="match status" value="1"/>
</dbReference>
<evidence type="ECO:0000313" key="3">
    <source>
        <dbReference type="EMBL" id="SCG86670.1"/>
    </source>
</evidence>